<proteinExistence type="predicted"/>
<dbReference type="EMBL" id="CAVLEF010000280">
    <property type="protein sequence ID" value="CAK1555047.1"/>
    <property type="molecule type" value="Genomic_DNA"/>
</dbReference>
<feature type="compositionally biased region" description="Basic and acidic residues" evidence="1">
    <location>
        <begin position="73"/>
        <end position="82"/>
    </location>
</feature>
<feature type="region of interest" description="Disordered" evidence="1">
    <location>
        <begin position="53"/>
        <end position="82"/>
    </location>
</feature>
<evidence type="ECO:0000313" key="2">
    <source>
        <dbReference type="EMBL" id="CAK1555047.1"/>
    </source>
</evidence>
<accession>A0AAV1K3U8</accession>
<dbReference type="Proteomes" id="UP001497472">
    <property type="component" value="Unassembled WGS sequence"/>
</dbReference>
<feature type="region of interest" description="Disordered" evidence="1">
    <location>
        <begin position="1"/>
        <end position="35"/>
    </location>
</feature>
<organism evidence="2 3">
    <name type="scientific">Leptosia nina</name>
    <dbReference type="NCBI Taxonomy" id="320188"/>
    <lineage>
        <taxon>Eukaryota</taxon>
        <taxon>Metazoa</taxon>
        <taxon>Ecdysozoa</taxon>
        <taxon>Arthropoda</taxon>
        <taxon>Hexapoda</taxon>
        <taxon>Insecta</taxon>
        <taxon>Pterygota</taxon>
        <taxon>Neoptera</taxon>
        <taxon>Endopterygota</taxon>
        <taxon>Lepidoptera</taxon>
        <taxon>Glossata</taxon>
        <taxon>Ditrysia</taxon>
        <taxon>Papilionoidea</taxon>
        <taxon>Pieridae</taxon>
        <taxon>Pierinae</taxon>
        <taxon>Leptosia</taxon>
    </lineage>
</organism>
<sequence length="82" mass="9012">MLRARDDGRLYRRSRDEARAEADPSRTQVNRASSAGRCSRLGLNRFSIACHDTKSAPKHCGSSRARGGATATRNDDDGYRDG</sequence>
<reference evidence="2 3" key="1">
    <citation type="submission" date="2023-11" db="EMBL/GenBank/DDBJ databases">
        <authorList>
            <person name="Okamura Y."/>
        </authorList>
    </citation>
    <scope>NUCLEOTIDE SEQUENCE [LARGE SCALE GENOMIC DNA]</scope>
</reference>
<dbReference type="AlphaFoldDB" id="A0AAV1K3U8"/>
<name>A0AAV1K3U8_9NEOP</name>
<feature type="compositionally biased region" description="Basic and acidic residues" evidence="1">
    <location>
        <begin position="1"/>
        <end position="24"/>
    </location>
</feature>
<gene>
    <name evidence="2" type="ORF">LNINA_LOCUS13887</name>
</gene>
<keyword evidence="3" id="KW-1185">Reference proteome</keyword>
<comment type="caution">
    <text evidence="2">The sequence shown here is derived from an EMBL/GenBank/DDBJ whole genome shotgun (WGS) entry which is preliminary data.</text>
</comment>
<protein>
    <submittedName>
        <fullName evidence="2">Uncharacterized protein</fullName>
    </submittedName>
</protein>
<evidence type="ECO:0000256" key="1">
    <source>
        <dbReference type="SAM" id="MobiDB-lite"/>
    </source>
</evidence>
<evidence type="ECO:0000313" key="3">
    <source>
        <dbReference type="Proteomes" id="UP001497472"/>
    </source>
</evidence>